<sequence length="316" mass="36495">MPSRKKPRVHETVPFKSYPWNNHTLEPETIVEISSGDFLLIKAIFRQDQAIILSGLLLRRNTDFGGKLPKKLNEVYFVHRKWVRNISAADIQHLADREDPRRTLKVDIVHLSPPCQYYSMPHTILGFDDENNKTQIFFTDALLRKARSCIAVLEETAGLVVLKKHNDAFNKLLLSSTNPGFSVSWQIVPFQDLGPPQNRERLAIIASCLQHRKAFLIDLSFVKKIKEQIGNAVPPSIAEVIFAYIRKHLEDVNGICKSKEVGEVEVYEERADAMREDREWEYEMDSEERHEEENNEEENNEEENNEEENNEGGGKQ</sequence>
<keyword evidence="5" id="KW-1185">Reference proteome</keyword>
<dbReference type="InterPro" id="IPR001525">
    <property type="entry name" value="C5_MeTfrase"/>
</dbReference>
<dbReference type="STRING" id="1095630.A0A2J6T8U6"/>
<accession>A0A2J6T8U6</accession>
<evidence type="ECO:0000256" key="3">
    <source>
        <dbReference type="SAM" id="MobiDB-lite"/>
    </source>
</evidence>
<dbReference type="InParanoid" id="A0A2J6T8U6"/>
<gene>
    <name evidence="4" type="ORF">K444DRAFT_663850</name>
</gene>
<dbReference type="InterPro" id="IPR029063">
    <property type="entry name" value="SAM-dependent_MTases_sf"/>
</dbReference>
<feature type="region of interest" description="Disordered" evidence="3">
    <location>
        <begin position="275"/>
        <end position="316"/>
    </location>
</feature>
<dbReference type="Gene3D" id="3.40.50.150">
    <property type="entry name" value="Vaccinia Virus protein VP39"/>
    <property type="match status" value="1"/>
</dbReference>
<dbReference type="SUPFAM" id="SSF53335">
    <property type="entry name" value="S-adenosyl-L-methionine-dependent methyltransferases"/>
    <property type="match status" value="1"/>
</dbReference>
<evidence type="ECO:0000256" key="1">
    <source>
        <dbReference type="ARBA" id="ARBA00022603"/>
    </source>
</evidence>
<dbReference type="GO" id="GO:0032259">
    <property type="term" value="P:methylation"/>
    <property type="evidence" value="ECO:0007669"/>
    <property type="project" value="UniProtKB-KW"/>
</dbReference>
<protein>
    <submittedName>
        <fullName evidence="4">S-adenosyl-L-methionine-dependent methyltransferase</fullName>
    </submittedName>
</protein>
<proteinExistence type="predicted"/>
<dbReference type="RefSeq" id="XP_024736346.1">
    <property type="nucleotide sequence ID" value="XM_024886890.1"/>
</dbReference>
<organism evidence="4 5">
    <name type="scientific">Hyaloscypha bicolor E</name>
    <dbReference type="NCBI Taxonomy" id="1095630"/>
    <lineage>
        <taxon>Eukaryota</taxon>
        <taxon>Fungi</taxon>
        <taxon>Dikarya</taxon>
        <taxon>Ascomycota</taxon>
        <taxon>Pezizomycotina</taxon>
        <taxon>Leotiomycetes</taxon>
        <taxon>Helotiales</taxon>
        <taxon>Hyaloscyphaceae</taxon>
        <taxon>Hyaloscypha</taxon>
        <taxon>Hyaloscypha bicolor</taxon>
    </lineage>
</organism>
<evidence type="ECO:0000256" key="2">
    <source>
        <dbReference type="ARBA" id="ARBA00022679"/>
    </source>
</evidence>
<dbReference type="GeneID" id="36594967"/>
<dbReference type="Pfam" id="PF00145">
    <property type="entry name" value="DNA_methylase"/>
    <property type="match status" value="1"/>
</dbReference>
<dbReference type="Proteomes" id="UP000235371">
    <property type="component" value="Unassembled WGS sequence"/>
</dbReference>
<reference evidence="4 5" key="1">
    <citation type="submission" date="2016-04" db="EMBL/GenBank/DDBJ databases">
        <title>A degradative enzymes factory behind the ericoid mycorrhizal symbiosis.</title>
        <authorList>
            <consortium name="DOE Joint Genome Institute"/>
            <person name="Martino E."/>
            <person name="Morin E."/>
            <person name="Grelet G."/>
            <person name="Kuo A."/>
            <person name="Kohler A."/>
            <person name="Daghino S."/>
            <person name="Barry K."/>
            <person name="Choi C."/>
            <person name="Cichocki N."/>
            <person name="Clum A."/>
            <person name="Copeland A."/>
            <person name="Hainaut M."/>
            <person name="Haridas S."/>
            <person name="Labutti K."/>
            <person name="Lindquist E."/>
            <person name="Lipzen A."/>
            <person name="Khouja H.-R."/>
            <person name="Murat C."/>
            <person name="Ohm R."/>
            <person name="Olson A."/>
            <person name="Spatafora J."/>
            <person name="Veneault-Fourrey C."/>
            <person name="Henrissat B."/>
            <person name="Grigoriev I."/>
            <person name="Martin F."/>
            <person name="Perotto S."/>
        </authorList>
    </citation>
    <scope>NUCLEOTIDE SEQUENCE [LARGE SCALE GENOMIC DNA]</scope>
    <source>
        <strain evidence="4 5">E</strain>
    </source>
</reference>
<dbReference type="EMBL" id="KZ613816">
    <property type="protein sequence ID" value="PMD59442.1"/>
    <property type="molecule type" value="Genomic_DNA"/>
</dbReference>
<evidence type="ECO:0000313" key="5">
    <source>
        <dbReference type="Proteomes" id="UP000235371"/>
    </source>
</evidence>
<keyword evidence="2 4" id="KW-0808">Transferase</keyword>
<evidence type="ECO:0000313" key="4">
    <source>
        <dbReference type="EMBL" id="PMD59442.1"/>
    </source>
</evidence>
<dbReference type="OrthoDB" id="414133at2759"/>
<dbReference type="AlphaFoldDB" id="A0A2J6T8U6"/>
<dbReference type="GO" id="GO:0008168">
    <property type="term" value="F:methyltransferase activity"/>
    <property type="evidence" value="ECO:0007669"/>
    <property type="project" value="UniProtKB-KW"/>
</dbReference>
<keyword evidence="1 4" id="KW-0489">Methyltransferase</keyword>
<feature type="compositionally biased region" description="Acidic residues" evidence="3">
    <location>
        <begin position="293"/>
        <end position="310"/>
    </location>
</feature>
<name>A0A2J6T8U6_9HELO</name>